<dbReference type="InterPro" id="IPR025412">
    <property type="entry name" value="DUF4304"/>
</dbReference>
<proteinExistence type="predicted"/>
<dbReference type="GeneID" id="90526811"/>
<dbReference type="RefSeq" id="WP_019661458.1">
    <property type="nucleotide sequence ID" value="NZ_JAWISA010000017.1"/>
</dbReference>
<sequence>MKSATVFSKCARKTGYAGTTTTRYRLLDDALLVVNHQRASESRGFYVNAGLYFPELLVHPLTPDDLETAFRYRSSIPTPHVDWRIEETPGLRRAFTQQDLHDLLDAGDRNAMKRLLLNALADVAGFAATHGNRASVRRMQQEGRFRAIIRKEV</sequence>
<keyword evidence="2" id="KW-1185">Reference proteome</keyword>
<gene>
    <name evidence="1" type="ORF">ABE587_15105</name>
</gene>
<name>A0ABV0C9X4_9GAMM</name>
<dbReference type="Pfam" id="PF14137">
    <property type="entry name" value="DUF4304"/>
    <property type="match status" value="1"/>
</dbReference>
<evidence type="ECO:0000313" key="2">
    <source>
        <dbReference type="Proteomes" id="UP001400166"/>
    </source>
</evidence>
<dbReference type="EMBL" id="JBDJOF010000034">
    <property type="protein sequence ID" value="MEN5391149.1"/>
    <property type="molecule type" value="Genomic_DNA"/>
</dbReference>
<organism evidence="1 2">
    <name type="scientific">Stenotrophomonas hibiscicola</name>
    <dbReference type="NCBI Taxonomy" id="86189"/>
    <lineage>
        <taxon>Bacteria</taxon>
        <taxon>Pseudomonadati</taxon>
        <taxon>Pseudomonadota</taxon>
        <taxon>Gammaproteobacteria</taxon>
        <taxon>Lysobacterales</taxon>
        <taxon>Lysobacteraceae</taxon>
        <taxon>Stenotrophomonas</taxon>
        <taxon>Stenotrophomonas maltophilia group</taxon>
    </lineage>
</organism>
<protein>
    <submittedName>
        <fullName evidence="1">DUF4304 domain-containing protein</fullName>
    </submittedName>
</protein>
<evidence type="ECO:0000313" key="1">
    <source>
        <dbReference type="EMBL" id="MEN5391149.1"/>
    </source>
</evidence>
<reference evidence="1 2" key="1">
    <citation type="submission" date="2024-04" db="EMBL/GenBank/DDBJ databases">
        <title>WGS of bacteria from Torrens River.</title>
        <authorList>
            <person name="Wyrsch E.R."/>
            <person name="Drigo B."/>
        </authorList>
    </citation>
    <scope>NUCLEOTIDE SEQUENCE [LARGE SCALE GENOMIC DNA]</scope>
    <source>
        <strain evidence="1 2">TWI153</strain>
    </source>
</reference>
<accession>A0ABV0C9X4</accession>
<dbReference type="Proteomes" id="UP001400166">
    <property type="component" value="Unassembled WGS sequence"/>
</dbReference>
<comment type="caution">
    <text evidence="1">The sequence shown here is derived from an EMBL/GenBank/DDBJ whole genome shotgun (WGS) entry which is preliminary data.</text>
</comment>